<gene>
    <name evidence="1" type="ORF">HJG54_17855</name>
</gene>
<sequence length="221" mass="24181">MTTFGFIEFALLFVNLVLPSFRKDLSGSQVAEKLDQLDAATVTRWLSEHPSGIASILDFNPEDATNIALVERLSQGGIRFTRENIVRIAEAPPEGILALSRTTGEVVAVESPIFLEIGTNIQRTGQSDAGAGLVHILARHESNFVDRGVPKEEIVDLIMKALTQGRNIGSDSADGSRYVYEVIDSLGRTQYLSIVVGDNGYVVTAFPTDRQVYTDLLERLN</sequence>
<name>A0AA96WE39_9CYAN</name>
<dbReference type="RefSeq" id="WP_316430380.1">
    <property type="nucleotide sequence ID" value="NZ_CP053586.1"/>
</dbReference>
<protein>
    <submittedName>
        <fullName evidence="1">Uncharacterized protein</fullName>
    </submittedName>
</protein>
<dbReference type="EMBL" id="CP053586">
    <property type="protein sequence ID" value="WNZ24532.1"/>
    <property type="molecule type" value="Genomic_DNA"/>
</dbReference>
<reference evidence="1" key="1">
    <citation type="submission" date="2020-05" db="EMBL/GenBank/DDBJ databases">
        <authorList>
            <person name="Zhu T."/>
            <person name="Keshari N."/>
            <person name="Lu X."/>
        </authorList>
    </citation>
    <scope>NUCLEOTIDE SEQUENCE</scope>
    <source>
        <strain evidence="1">NK1-12</strain>
    </source>
</reference>
<dbReference type="AlphaFoldDB" id="A0AA96WE39"/>
<proteinExistence type="predicted"/>
<organism evidence="1">
    <name type="scientific">Leptolyngbya sp. NK1-12</name>
    <dbReference type="NCBI Taxonomy" id="2547451"/>
    <lineage>
        <taxon>Bacteria</taxon>
        <taxon>Bacillati</taxon>
        <taxon>Cyanobacteriota</taxon>
        <taxon>Cyanophyceae</taxon>
        <taxon>Leptolyngbyales</taxon>
        <taxon>Leptolyngbyaceae</taxon>
        <taxon>Leptolyngbya group</taxon>
        <taxon>Leptolyngbya</taxon>
    </lineage>
</organism>
<evidence type="ECO:0000313" key="1">
    <source>
        <dbReference type="EMBL" id="WNZ24532.1"/>
    </source>
</evidence>
<accession>A0AA96WE39</accession>